<evidence type="ECO:0000313" key="1">
    <source>
        <dbReference type="EMBL" id="KAK6539071.1"/>
    </source>
</evidence>
<accession>A0AAV9XAR7</accession>
<keyword evidence="2" id="KW-1185">Reference proteome</keyword>
<proteinExistence type="predicted"/>
<gene>
    <name evidence="1" type="ORF">TWF694_010611</name>
</gene>
<dbReference type="EMBL" id="JAVHJO010000007">
    <property type="protein sequence ID" value="KAK6539071.1"/>
    <property type="molecule type" value="Genomic_DNA"/>
</dbReference>
<reference evidence="1 2" key="1">
    <citation type="submission" date="2019-10" db="EMBL/GenBank/DDBJ databases">
        <authorList>
            <person name="Palmer J.M."/>
        </authorList>
    </citation>
    <scope>NUCLEOTIDE SEQUENCE [LARGE SCALE GENOMIC DNA]</scope>
    <source>
        <strain evidence="1 2">TWF694</strain>
    </source>
</reference>
<organism evidence="1 2">
    <name type="scientific">Orbilia ellipsospora</name>
    <dbReference type="NCBI Taxonomy" id="2528407"/>
    <lineage>
        <taxon>Eukaryota</taxon>
        <taxon>Fungi</taxon>
        <taxon>Dikarya</taxon>
        <taxon>Ascomycota</taxon>
        <taxon>Pezizomycotina</taxon>
        <taxon>Orbiliomycetes</taxon>
        <taxon>Orbiliales</taxon>
        <taxon>Orbiliaceae</taxon>
        <taxon>Orbilia</taxon>
    </lineage>
</organism>
<protein>
    <submittedName>
        <fullName evidence="1">Uncharacterized protein</fullName>
    </submittedName>
</protein>
<evidence type="ECO:0000313" key="2">
    <source>
        <dbReference type="Proteomes" id="UP001365542"/>
    </source>
</evidence>
<dbReference type="Proteomes" id="UP001365542">
    <property type="component" value="Unassembled WGS sequence"/>
</dbReference>
<sequence>MEVKTEIPYFKAIPVPETGPPSVGKILLYGGAYLNSSGAVPGFPGSSDFELLAGLRTFNMTSMTATTTP</sequence>
<dbReference type="AlphaFoldDB" id="A0AAV9XAR7"/>
<name>A0AAV9XAR7_9PEZI</name>
<comment type="caution">
    <text evidence="1">The sequence shown here is derived from an EMBL/GenBank/DDBJ whole genome shotgun (WGS) entry which is preliminary data.</text>
</comment>